<dbReference type="Proteomes" id="UP000026915">
    <property type="component" value="Chromosome 1"/>
</dbReference>
<dbReference type="Gramene" id="EOX92767">
    <property type="protein sequence ID" value="EOX92767"/>
    <property type="gene ID" value="TCM_001649"/>
</dbReference>
<proteinExistence type="predicted"/>
<protein>
    <submittedName>
        <fullName evidence="1">Uncharacterized protein</fullName>
    </submittedName>
</protein>
<keyword evidence="2" id="KW-1185">Reference proteome</keyword>
<name>A0A061DK59_THECC</name>
<reference evidence="1 2" key="1">
    <citation type="journal article" date="2013" name="Genome Biol.">
        <title>The genome sequence of the most widely cultivated cacao type and its use to identify candidate genes regulating pod color.</title>
        <authorList>
            <person name="Motamayor J.C."/>
            <person name="Mockaitis K."/>
            <person name="Schmutz J."/>
            <person name="Haiminen N."/>
            <person name="Iii D.L."/>
            <person name="Cornejo O."/>
            <person name="Findley S.D."/>
            <person name="Zheng P."/>
            <person name="Utro F."/>
            <person name="Royaert S."/>
            <person name="Saski C."/>
            <person name="Jenkins J."/>
            <person name="Podicheti R."/>
            <person name="Zhao M."/>
            <person name="Scheffler B.E."/>
            <person name="Stack J.C."/>
            <person name="Feltus F.A."/>
            <person name="Mustiga G.M."/>
            <person name="Amores F."/>
            <person name="Phillips W."/>
            <person name="Marelli J.P."/>
            <person name="May G.D."/>
            <person name="Shapiro H."/>
            <person name="Ma J."/>
            <person name="Bustamante C.D."/>
            <person name="Schnell R.J."/>
            <person name="Main D."/>
            <person name="Gilbert D."/>
            <person name="Parida L."/>
            <person name="Kuhn D.N."/>
        </authorList>
    </citation>
    <scope>NUCLEOTIDE SEQUENCE [LARGE SCALE GENOMIC DNA]</scope>
    <source>
        <strain evidence="2">cv. Matina 1-6</strain>
    </source>
</reference>
<evidence type="ECO:0000313" key="1">
    <source>
        <dbReference type="EMBL" id="EOX92767.1"/>
    </source>
</evidence>
<organism evidence="1 2">
    <name type="scientific">Theobroma cacao</name>
    <name type="common">Cacao</name>
    <name type="synonym">Cocoa</name>
    <dbReference type="NCBI Taxonomy" id="3641"/>
    <lineage>
        <taxon>Eukaryota</taxon>
        <taxon>Viridiplantae</taxon>
        <taxon>Streptophyta</taxon>
        <taxon>Embryophyta</taxon>
        <taxon>Tracheophyta</taxon>
        <taxon>Spermatophyta</taxon>
        <taxon>Magnoliopsida</taxon>
        <taxon>eudicotyledons</taxon>
        <taxon>Gunneridae</taxon>
        <taxon>Pentapetalae</taxon>
        <taxon>rosids</taxon>
        <taxon>malvids</taxon>
        <taxon>Malvales</taxon>
        <taxon>Malvaceae</taxon>
        <taxon>Byttnerioideae</taxon>
        <taxon>Theobroma</taxon>
    </lineage>
</organism>
<gene>
    <name evidence="1" type="ORF">TCM_001649</name>
</gene>
<dbReference type="HOGENOM" id="CLU_146342_1_0_1"/>
<sequence>MKLVEDVVEMHDDYAEDDIADWNDDDYVDGHDDCLEEDKGDDNDISDYNHMDGSIEHATAIVLEDV</sequence>
<dbReference type="EMBL" id="CM001879">
    <property type="protein sequence ID" value="EOX92767.1"/>
    <property type="molecule type" value="Genomic_DNA"/>
</dbReference>
<dbReference type="AlphaFoldDB" id="A0A061DK59"/>
<evidence type="ECO:0000313" key="2">
    <source>
        <dbReference type="Proteomes" id="UP000026915"/>
    </source>
</evidence>
<accession>A0A061DK59</accession>
<dbReference type="InParanoid" id="A0A061DK59"/>